<comment type="similarity">
    <text evidence="2 8">Belongs to the Mediator complex subunit 6 family.</text>
</comment>
<evidence type="ECO:0000256" key="9">
    <source>
        <dbReference type="SAM" id="MobiDB-lite"/>
    </source>
</evidence>
<comment type="subunit">
    <text evidence="8">Component of the Mediator complex.</text>
</comment>
<reference evidence="11" key="3">
    <citation type="submission" date="2025-08" db="UniProtKB">
        <authorList>
            <consortium name="RefSeq"/>
        </authorList>
    </citation>
    <scope>IDENTIFICATION</scope>
    <source>
        <strain evidence="11">CBS 342.82</strain>
    </source>
</reference>
<evidence type="ECO:0000313" key="10">
    <source>
        <dbReference type="Proteomes" id="UP000504637"/>
    </source>
</evidence>
<proteinExistence type="inferred from homology"/>
<dbReference type="InterPro" id="IPR007018">
    <property type="entry name" value="Mediator_Med6"/>
</dbReference>
<evidence type="ECO:0000256" key="5">
    <source>
        <dbReference type="ARBA" id="ARBA00023163"/>
    </source>
</evidence>
<feature type="compositionally biased region" description="Low complexity" evidence="9">
    <location>
        <begin position="201"/>
        <end position="215"/>
    </location>
</feature>
<evidence type="ECO:0000256" key="3">
    <source>
        <dbReference type="ARBA" id="ARBA00020634"/>
    </source>
</evidence>
<dbReference type="Proteomes" id="UP000504637">
    <property type="component" value="Unplaced"/>
</dbReference>
<evidence type="ECO:0000256" key="2">
    <source>
        <dbReference type="ARBA" id="ARBA00007526"/>
    </source>
</evidence>
<comment type="function">
    <text evidence="8">Component of the Mediator complex, a coactivator involved in the regulated transcription of nearly all RNA polymerase II-dependent genes. Mediator functions as a bridge to convey information from gene-specific regulatory proteins to the basal RNA polymerase II transcription machinery. Mediator is recruited to promoters by direct interactions with regulatory proteins and serves as a scaffold for the assembly of a functional preinitiation complex with RNA polymerase II and the general transcription factors.</text>
</comment>
<keyword evidence="10" id="KW-1185">Reference proteome</keyword>
<evidence type="ECO:0000256" key="1">
    <source>
        <dbReference type="ARBA" id="ARBA00004123"/>
    </source>
</evidence>
<name>A0A6J3MIL9_9PEZI</name>
<dbReference type="GO" id="GO:0003712">
    <property type="term" value="F:transcription coregulator activity"/>
    <property type="evidence" value="ECO:0007669"/>
    <property type="project" value="InterPro"/>
</dbReference>
<feature type="region of interest" description="Disordered" evidence="9">
    <location>
        <begin position="194"/>
        <end position="251"/>
    </location>
</feature>
<evidence type="ECO:0000256" key="8">
    <source>
        <dbReference type="RuleBase" id="RU364143"/>
    </source>
</evidence>
<keyword evidence="4 8" id="KW-0805">Transcription regulation</keyword>
<accession>A0A6J3MIL9</accession>
<dbReference type="InterPro" id="IPR038566">
    <property type="entry name" value="Mediator_Med6_sf"/>
</dbReference>
<dbReference type="GO" id="GO:0016592">
    <property type="term" value="C:mediator complex"/>
    <property type="evidence" value="ECO:0007669"/>
    <property type="project" value="InterPro"/>
</dbReference>
<feature type="compositionally biased region" description="Polar residues" evidence="9">
    <location>
        <begin position="366"/>
        <end position="388"/>
    </location>
</feature>
<dbReference type="GO" id="GO:0006357">
    <property type="term" value="P:regulation of transcription by RNA polymerase II"/>
    <property type="evidence" value="ECO:0007669"/>
    <property type="project" value="InterPro"/>
</dbReference>
<dbReference type="Gene3D" id="3.10.450.580">
    <property type="entry name" value="Mediator complex, subunit Med6"/>
    <property type="match status" value="1"/>
</dbReference>
<sequence length="388" mass="42511">MAANNTTLDEISYARPDIIQWWVSEGGQPMDENMIHRYFCESPFFDWSTKNGLFMQQAAVNFDMHTLSRNRKAFEDALRNARGVEYMIVGEPQLVADKTQAAQGAKTGIWTIRKQDRQTTSADRYLRPPGVILDGEWELTTLGTYFIVGENVFQAPSVADVVSNRLLAATASINQFFELASGLPRYNPSMGYTYLPVPTRQTTSNPLSNPSPSQSREGSLAPNADAMSIRSGSIQPDAPPDTSAPTTEVQDSRLLENSLWMAFQYGDEYIDENPLIGEPGQFKFAATTTAISKRRAEQEEAEAKLRAKKDTALASQGSLQKAEKASSPPAVFSESKASSKAEKGTKEERRTSKMGEKIKRRKSRPGASSLSPATPIGPSTPNAATPAP</sequence>
<reference evidence="11" key="1">
    <citation type="submission" date="2020-01" db="EMBL/GenBank/DDBJ databases">
        <authorList>
            <consortium name="DOE Joint Genome Institute"/>
            <person name="Haridas S."/>
            <person name="Albert R."/>
            <person name="Binder M."/>
            <person name="Bloem J."/>
            <person name="Labutti K."/>
            <person name="Salamov A."/>
            <person name="Andreopoulos B."/>
            <person name="Baker S.E."/>
            <person name="Barry K."/>
            <person name="Bills G."/>
            <person name="Bluhm B.H."/>
            <person name="Cannon C."/>
            <person name="Castanera R."/>
            <person name="Culley D.E."/>
            <person name="Daum C."/>
            <person name="Ezra D."/>
            <person name="Gonzalez J.B."/>
            <person name="Henrissat B."/>
            <person name="Kuo A."/>
            <person name="Liang C."/>
            <person name="Lipzen A."/>
            <person name="Lutzoni F."/>
            <person name="Magnuson J."/>
            <person name="Mondo S."/>
            <person name="Nolan M."/>
            <person name="Ohm R."/>
            <person name="Pangilinan J."/>
            <person name="Park H.-J."/>
            <person name="Ramirez L."/>
            <person name="Alfaro M."/>
            <person name="Sun H."/>
            <person name="Tritt A."/>
            <person name="Yoshinaga Y."/>
            <person name="Zwiers L.-H."/>
            <person name="Turgeon B.G."/>
            <person name="Goodwin S.B."/>
            <person name="Spatafora J.W."/>
            <person name="Crous P.W."/>
            <person name="Grigoriev I.V."/>
        </authorList>
    </citation>
    <scope>NUCLEOTIDE SEQUENCE</scope>
    <source>
        <strain evidence="11">CBS 342.82</strain>
    </source>
</reference>
<keyword evidence="5 8" id="KW-0804">Transcription</keyword>
<feature type="compositionally biased region" description="Basic and acidic residues" evidence="9">
    <location>
        <begin position="337"/>
        <end position="357"/>
    </location>
</feature>
<evidence type="ECO:0000256" key="7">
    <source>
        <dbReference type="ARBA" id="ARBA00031259"/>
    </source>
</evidence>
<dbReference type="PANTHER" id="PTHR13104">
    <property type="entry name" value="MED-6-RELATED"/>
    <property type="match status" value="1"/>
</dbReference>
<dbReference type="AlphaFoldDB" id="A0A6J3MIL9"/>
<protein>
    <recommendedName>
        <fullName evidence="3 8">Mediator of RNA polymerase II transcription subunit 6</fullName>
    </recommendedName>
    <alternativeName>
        <fullName evidence="7 8">Mediator complex subunit 6</fullName>
    </alternativeName>
</protein>
<evidence type="ECO:0000256" key="6">
    <source>
        <dbReference type="ARBA" id="ARBA00023242"/>
    </source>
</evidence>
<feature type="compositionally biased region" description="Basic and acidic residues" evidence="9">
    <location>
        <begin position="295"/>
        <end position="311"/>
    </location>
</feature>
<dbReference type="RefSeq" id="XP_033464585.1">
    <property type="nucleotide sequence ID" value="XM_033603734.1"/>
</dbReference>
<reference evidence="11" key="2">
    <citation type="submission" date="2020-04" db="EMBL/GenBank/DDBJ databases">
        <authorList>
            <consortium name="NCBI Genome Project"/>
        </authorList>
    </citation>
    <scope>NUCLEOTIDE SEQUENCE</scope>
    <source>
        <strain evidence="11">CBS 342.82</strain>
    </source>
</reference>
<dbReference type="OrthoDB" id="344220at2759"/>
<gene>
    <name evidence="8" type="primary">MED6</name>
    <name evidence="11" type="ORF">K489DRAFT_375662</name>
</gene>
<keyword evidence="8" id="KW-0010">Activator</keyword>
<keyword evidence="6 8" id="KW-0539">Nucleus</keyword>
<dbReference type="Pfam" id="PF04934">
    <property type="entry name" value="Med6"/>
    <property type="match status" value="1"/>
</dbReference>
<evidence type="ECO:0000256" key="4">
    <source>
        <dbReference type="ARBA" id="ARBA00023015"/>
    </source>
</evidence>
<evidence type="ECO:0000313" key="11">
    <source>
        <dbReference type="RefSeq" id="XP_033464585.1"/>
    </source>
</evidence>
<comment type="subcellular location">
    <subcellularLocation>
        <location evidence="1 8">Nucleus</location>
    </subcellularLocation>
</comment>
<feature type="region of interest" description="Disordered" evidence="9">
    <location>
        <begin position="295"/>
        <end position="388"/>
    </location>
</feature>
<organism evidence="11">
    <name type="scientific">Dissoconium aciculare CBS 342.82</name>
    <dbReference type="NCBI Taxonomy" id="1314786"/>
    <lineage>
        <taxon>Eukaryota</taxon>
        <taxon>Fungi</taxon>
        <taxon>Dikarya</taxon>
        <taxon>Ascomycota</taxon>
        <taxon>Pezizomycotina</taxon>
        <taxon>Dothideomycetes</taxon>
        <taxon>Dothideomycetidae</taxon>
        <taxon>Mycosphaerellales</taxon>
        <taxon>Dissoconiaceae</taxon>
        <taxon>Dissoconium</taxon>
    </lineage>
</organism>